<name>A0A829YCD4_9GAMM</name>
<accession>A0A829YCD4</accession>
<keyword evidence="1" id="KW-0378">Hydrolase</keyword>
<dbReference type="InterPro" id="IPR034122">
    <property type="entry name" value="Retropepsin-like_bacterial"/>
</dbReference>
<evidence type="ECO:0000313" key="4">
    <source>
        <dbReference type="EMBL" id="GFE80488.1"/>
    </source>
</evidence>
<evidence type="ECO:0000256" key="2">
    <source>
        <dbReference type="SAM" id="SignalP"/>
    </source>
</evidence>
<dbReference type="Pfam" id="PF13650">
    <property type="entry name" value="Asp_protease_2"/>
    <property type="match status" value="2"/>
</dbReference>
<keyword evidence="2" id="KW-0732">Signal</keyword>
<proteinExistence type="predicted"/>
<dbReference type="PROSITE" id="PS50175">
    <property type="entry name" value="ASP_PROT_RETROV"/>
    <property type="match status" value="1"/>
</dbReference>
<evidence type="ECO:0000259" key="3">
    <source>
        <dbReference type="PROSITE" id="PS50175"/>
    </source>
</evidence>
<dbReference type="PROSITE" id="PS00141">
    <property type="entry name" value="ASP_PROTEASE"/>
    <property type="match status" value="2"/>
</dbReference>
<evidence type="ECO:0000313" key="5">
    <source>
        <dbReference type="Proteomes" id="UP000445000"/>
    </source>
</evidence>
<dbReference type="InterPro" id="IPR001995">
    <property type="entry name" value="Peptidase_A2_cat"/>
</dbReference>
<reference evidence="5" key="1">
    <citation type="submission" date="2020-01" db="EMBL/GenBank/DDBJ databases">
        <title>'Steroidobacter agaridevorans' sp. nov., agar-degrading bacteria isolated from rhizosphere soils.</title>
        <authorList>
            <person name="Ikenaga M."/>
            <person name="Kataoka M."/>
            <person name="Murouchi A."/>
            <person name="Katsuragi S."/>
            <person name="Sakai M."/>
        </authorList>
    </citation>
    <scope>NUCLEOTIDE SEQUENCE [LARGE SCALE GENOMIC DNA]</scope>
    <source>
        <strain evidence="5">YU21-B</strain>
    </source>
</reference>
<dbReference type="GO" id="GO:0006508">
    <property type="term" value="P:proteolysis"/>
    <property type="evidence" value="ECO:0007669"/>
    <property type="project" value="InterPro"/>
</dbReference>
<gene>
    <name evidence="4" type="ORF">GCM10011487_24880</name>
</gene>
<feature type="signal peptide" evidence="2">
    <location>
        <begin position="1"/>
        <end position="26"/>
    </location>
</feature>
<dbReference type="InterPro" id="IPR001969">
    <property type="entry name" value="Aspartic_peptidase_AS"/>
</dbReference>
<comment type="caution">
    <text evidence="4">The sequence shown here is derived from an EMBL/GenBank/DDBJ whole genome shotgun (WGS) entry which is preliminary data.</text>
</comment>
<dbReference type="CDD" id="cd05483">
    <property type="entry name" value="retropepsin_like_bacteria"/>
    <property type="match status" value="1"/>
</dbReference>
<dbReference type="GO" id="GO:0004190">
    <property type="term" value="F:aspartic-type endopeptidase activity"/>
    <property type="evidence" value="ECO:0007669"/>
    <property type="project" value="InterPro"/>
</dbReference>
<keyword evidence="5" id="KW-1185">Reference proteome</keyword>
<organism evidence="4 5">
    <name type="scientific">Steroidobacter agaridevorans</name>
    <dbReference type="NCBI Taxonomy" id="2695856"/>
    <lineage>
        <taxon>Bacteria</taxon>
        <taxon>Pseudomonadati</taxon>
        <taxon>Pseudomonadota</taxon>
        <taxon>Gammaproteobacteria</taxon>
        <taxon>Steroidobacterales</taxon>
        <taxon>Steroidobacteraceae</taxon>
        <taxon>Steroidobacter</taxon>
    </lineage>
</organism>
<protein>
    <recommendedName>
        <fullName evidence="3">Peptidase A2 domain-containing protein</fullName>
    </recommendedName>
</protein>
<feature type="domain" description="Peptidase A2" evidence="3">
    <location>
        <begin position="220"/>
        <end position="308"/>
    </location>
</feature>
<dbReference type="InterPro" id="IPR021109">
    <property type="entry name" value="Peptidase_aspartic_dom_sf"/>
</dbReference>
<sequence length="330" mass="35446">MGVERNMAPRVLWFALVSLAPFACLANDVDVPPAPPPPVAASTEAASSEDSVEEVVVAAPEPRYVAPTLRDRIGRVWAPVYINGKGPYKLVLDTGANRTAVIPALAKKIGTPAGTNVLKVLGATGSSIVPAIKVDSIEVGDLFLGDRQVAIVPDVFGGAEGVLGADGLSDKRVHIDFKNDQISILRSTGPMRGNGYTRIPVKLRYGHLLMFEVKLAGVRTRAMLDTGAQTTIGNRSLHEALAKRKRKGVENTIIGVTLDVQKGETVLAPAVELGDLTLRGMHVTFGDMYIFDAWNMTDTPALLIGMDIIGLLDVLIIDYKRRELHLRARS</sequence>
<dbReference type="SUPFAM" id="SSF50630">
    <property type="entry name" value="Acid proteases"/>
    <property type="match status" value="2"/>
</dbReference>
<evidence type="ECO:0000256" key="1">
    <source>
        <dbReference type="ARBA" id="ARBA00022801"/>
    </source>
</evidence>
<dbReference type="Proteomes" id="UP000445000">
    <property type="component" value="Unassembled WGS sequence"/>
</dbReference>
<feature type="chain" id="PRO_5032596862" description="Peptidase A2 domain-containing protein" evidence="2">
    <location>
        <begin position="27"/>
        <end position="330"/>
    </location>
</feature>
<dbReference type="EMBL" id="BLJN01000002">
    <property type="protein sequence ID" value="GFE80488.1"/>
    <property type="molecule type" value="Genomic_DNA"/>
</dbReference>
<dbReference type="Gene3D" id="2.40.70.10">
    <property type="entry name" value="Acid Proteases"/>
    <property type="match status" value="2"/>
</dbReference>
<dbReference type="AlphaFoldDB" id="A0A829YCD4"/>